<accession>A0A3M2WM07</accession>
<reference evidence="1 2" key="1">
    <citation type="submission" date="2018-08" db="EMBL/GenBank/DDBJ databases">
        <title>Recombination of ecologically and evolutionarily significant loci maintains genetic cohesion in the Pseudomonas syringae species complex.</title>
        <authorList>
            <person name="Dillon M."/>
            <person name="Thakur S."/>
            <person name="Almeida R.N.D."/>
            <person name="Weir B.S."/>
            <person name="Guttman D.S."/>
        </authorList>
    </citation>
    <scope>NUCLEOTIDE SEQUENCE [LARGE SCALE GENOMIC DNA]</scope>
    <source>
        <strain evidence="1 2">88_10</strain>
    </source>
</reference>
<organism evidence="1 2">
    <name type="scientific">Pseudomonas syringae pv. maculicola</name>
    <dbReference type="NCBI Taxonomy" id="59511"/>
    <lineage>
        <taxon>Bacteria</taxon>
        <taxon>Pseudomonadati</taxon>
        <taxon>Pseudomonadota</taxon>
        <taxon>Gammaproteobacteria</taxon>
        <taxon>Pseudomonadales</taxon>
        <taxon>Pseudomonadaceae</taxon>
        <taxon>Pseudomonas</taxon>
    </lineage>
</organism>
<dbReference type="AlphaFoldDB" id="A0A3M2WM07"/>
<evidence type="ECO:0000313" key="1">
    <source>
        <dbReference type="EMBL" id="RML52537.1"/>
    </source>
</evidence>
<protein>
    <submittedName>
        <fullName evidence="1">Uncharacterized protein</fullName>
    </submittedName>
</protein>
<dbReference type="EMBL" id="RBNL01003369">
    <property type="protein sequence ID" value="RML52537.1"/>
    <property type="molecule type" value="Genomic_DNA"/>
</dbReference>
<dbReference type="Proteomes" id="UP000282378">
    <property type="component" value="Unassembled WGS sequence"/>
</dbReference>
<proteinExistence type="predicted"/>
<comment type="caution">
    <text evidence="1">The sequence shown here is derived from an EMBL/GenBank/DDBJ whole genome shotgun (WGS) entry which is preliminary data.</text>
</comment>
<gene>
    <name evidence="1" type="ORF">APX70_07410</name>
</gene>
<evidence type="ECO:0000313" key="2">
    <source>
        <dbReference type="Proteomes" id="UP000282378"/>
    </source>
</evidence>
<name>A0A3M2WM07_PSEYM</name>
<feature type="non-terminal residue" evidence="1">
    <location>
        <position position="86"/>
    </location>
</feature>
<sequence length="86" mass="9989">VPFIAWPLLEQLLPRFSDTSTPTTKPRFREPEQRENENLTYGLVWKSEERIVELAITRAEYDPARWGSLIDSLGSVQEPTFELIVN</sequence>
<feature type="non-terminal residue" evidence="1">
    <location>
        <position position="1"/>
    </location>
</feature>